<feature type="domain" description="Glycosyltransferase 2-like" evidence="2">
    <location>
        <begin position="3"/>
        <end position="121"/>
    </location>
</feature>
<gene>
    <name evidence="3" type="ORF">PXH66_10835</name>
</gene>
<dbReference type="KEGG" id="slom:PXH66_10835"/>
<dbReference type="InterPro" id="IPR001173">
    <property type="entry name" value="Glyco_trans_2-like"/>
</dbReference>
<dbReference type="EMBL" id="CP119075">
    <property type="protein sequence ID" value="WED67344.1"/>
    <property type="molecule type" value="Genomic_DNA"/>
</dbReference>
<dbReference type="InterPro" id="IPR029044">
    <property type="entry name" value="Nucleotide-diphossugar_trans"/>
</dbReference>
<dbReference type="Gene3D" id="3.90.550.10">
    <property type="entry name" value="Spore Coat Polysaccharide Biosynthesis Protein SpsA, Chain A"/>
    <property type="match status" value="1"/>
</dbReference>
<dbReference type="SUPFAM" id="SSF53448">
    <property type="entry name" value="Nucleotide-diphospho-sugar transferases"/>
    <property type="match status" value="1"/>
</dbReference>
<reference evidence="3" key="1">
    <citation type="submission" date="2023-03" db="EMBL/GenBank/DDBJ databases">
        <title>Lomoglobus Profundus gen. nov., sp. nov., a novel member of the phylum Verrucomicrobia, isolated from deep-marine sediment of South China Sea.</title>
        <authorList>
            <person name="Ahmad T."/>
            <person name="Ishaq S.E."/>
            <person name="Wang F."/>
        </authorList>
    </citation>
    <scope>NUCLEOTIDE SEQUENCE</scope>
    <source>
        <strain evidence="3">LMO-M01</strain>
    </source>
</reference>
<dbReference type="AlphaFoldDB" id="A0AAF0CSL8"/>
<proteinExistence type="inferred from homology"/>
<dbReference type="RefSeq" id="WP_330928080.1">
    <property type="nucleotide sequence ID" value="NZ_CP119075.1"/>
</dbReference>
<dbReference type="PANTHER" id="PTHR43630:SF2">
    <property type="entry name" value="GLYCOSYLTRANSFERASE"/>
    <property type="match status" value="1"/>
</dbReference>
<dbReference type="CDD" id="cd02511">
    <property type="entry name" value="Beta4Glucosyltransferase"/>
    <property type="match status" value="1"/>
</dbReference>
<evidence type="ECO:0000259" key="2">
    <source>
        <dbReference type="Pfam" id="PF00535"/>
    </source>
</evidence>
<dbReference type="Proteomes" id="UP001218638">
    <property type="component" value="Chromosome"/>
</dbReference>
<protein>
    <submittedName>
        <fullName evidence="3">Glycosyltransferase family 2 protein</fullName>
    </submittedName>
</protein>
<dbReference type="Pfam" id="PF00535">
    <property type="entry name" value="Glycos_transf_2"/>
    <property type="match status" value="1"/>
</dbReference>
<name>A0AAF0CSL8_9BACT</name>
<dbReference type="PANTHER" id="PTHR43630">
    <property type="entry name" value="POLY-BETA-1,6-N-ACETYL-D-GLUCOSAMINE SYNTHASE"/>
    <property type="match status" value="1"/>
</dbReference>
<comment type="similarity">
    <text evidence="1">Belongs to the glycosyltransferase 2 family. WaaE/KdtX subfamily.</text>
</comment>
<evidence type="ECO:0000256" key="1">
    <source>
        <dbReference type="ARBA" id="ARBA00038494"/>
    </source>
</evidence>
<sequence>MYSVVILTLNEAQRLPGCLASVAMCDDVVVLDSGSTDNTLEVAKAAGARIFSNPFQNFAQQRNHAHDRIPFRHPWLLHLDADERMTAELHAECMAWCPAPGVVGAWIAPKMLWRERWIRRCTDFPAWQARFVNPESFRFIEVGHGQREAPGTKLAYFQNNYLHDLSSEGVDGWLEKHRRYARVEAKEQFQATPLPWSDLVASDRLVRRRALKQLSYRLPLRSLARFVYQYILRQGFRDGRAGWEYCRLIARYEGFAQNELRALRRSRRSPQS</sequence>
<evidence type="ECO:0000313" key="3">
    <source>
        <dbReference type="EMBL" id="WED67344.1"/>
    </source>
</evidence>
<evidence type="ECO:0000313" key="4">
    <source>
        <dbReference type="Proteomes" id="UP001218638"/>
    </source>
</evidence>
<organism evidence="3 4">
    <name type="scientific">Synoicihabitans lomoniglobus</name>
    <dbReference type="NCBI Taxonomy" id="2909285"/>
    <lineage>
        <taxon>Bacteria</taxon>
        <taxon>Pseudomonadati</taxon>
        <taxon>Verrucomicrobiota</taxon>
        <taxon>Opitutia</taxon>
        <taxon>Opitutales</taxon>
        <taxon>Opitutaceae</taxon>
        <taxon>Synoicihabitans</taxon>
    </lineage>
</organism>
<keyword evidence="4" id="KW-1185">Reference proteome</keyword>
<accession>A0AAF0CSL8</accession>